<dbReference type="GeneID" id="113502522"/>
<sequence length="203" mass="23569">MKINIFCIIIAYSQLTLAIYKSFNAPLHFPYNYNDTINIKLILQNAPLKYSYNITYQRDYNITNLPPLEANGIINAEIQPLKIINQLSKGRVRIQVVIYNKNNEIFSQKLIYESTMDHTDQMHACLDIEPCIVYVDFKNKSSEISSESKKDVYDDNLKIHCNIVGLEYSCDSKDIGLLTNSEQHWYQYNSRGKFILFVCSSNI</sequence>
<gene>
    <name evidence="3" type="primary">LOC113502522</name>
</gene>
<feature type="signal peptide" evidence="1">
    <location>
        <begin position="1"/>
        <end position="18"/>
    </location>
</feature>
<evidence type="ECO:0000313" key="2">
    <source>
        <dbReference type="Proteomes" id="UP000322000"/>
    </source>
</evidence>
<evidence type="ECO:0000313" key="3">
    <source>
        <dbReference type="RefSeq" id="XP_026739927.1"/>
    </source>
</evidence>
<keyword evidence="2" id="KW-1185">Reference proteome</keyword>
<accession>A0A7E5WHU7</accession>
<proteinExistence type="predicted"/>
<feature type="chain" id="PRO_5028892483" evidence="1">
    <location>
        <begin position="19"/>
        <end position="203"/>
    </location>
</feature>
<organism evidence="2 3">
    <name type="scientific">Trichoplusia ni</name>
    <name type="common">Cabbage looper</name>
    <dbReference type="NCBI Taxonomy" id="7111"/>
    <lineage>
        <taxon>Eukaryota</taxon>
        <taxon>Metazoa</taxon>
        <taxon>Ecdysozoa</taxon>
        <taxon>Arthropoda</taxon>
        <taxon>Hexapoda</taxon>
        <taxon>Insecta</taxon>
        <taxon>Pterygota</taxon>
        <taxon>Neoptera</taxon>
        <taxon>Endopterygota</taxon>
        <taxon>Lepidoptera</taxon>
        <taxon>Glossata</taxon>
        <taxon>Ditrysia</taxon>
        <taxon>Noctuoidea</taxon>
        <taxon>Noctuidae</taxon>
        <taxon>Plusiinae</taxon>
        <taxon>Trichoplusia</taxon>
    </lineage>
</organism>
<dbReference type="AlphaFoldDB" id="A0A7E5WHU7"/>
<reference evidence="3" key="1">
    <citation type="submission" date="2025-08" db="UniProtKB">
        <authorList>
            <consortium name="RefSeq"/>
        </authorList>
    </citation>
    <scope>IDENTIFICATION</scope>
</reference>
<keyword evidence="1" id="KW-0732">Signal</keyword>
<dbReference type="Proteomes" id="UP000322000">
    <property type="component" value="Chromosome 17"/>
</dbReference>
<evidence type="ECO:0000256" key="1">
    <source>
        <dbReference type="SAM" id="SignalP"/>
    </source>
</evidence>
<dbReference type="RefSeq" id="XP_026739927.1">
    <property type="nucleotide sequence ID" value="XM_026884126.1"/>
</dbReference>
<name>A0A7E5WHU7_TRINI</name>
<dbReference type="KEGG" id="tnl:113502522"/>
<dbReference type="InParanoid" id="A0A7E5WHU7"/>
<protein>
    <submittedName>
        <fullName evidence="3">Uncharacterized protein LOC113502522</fullName>
    </submittedName>
</protein>